<protein>
    <submittedName>
        <fullName evidence="2">Uncharacterized protein</fullName>
    </submittedName>
</protein>
<evidence type="ECO:0000256" key="1">
    <source>
        <dbReference type="SAM" id="MobiDB-lite"/>
    </source>
</evidence>
<feature type="region of interest" description="Disordered" evidence="1">
    <location>
        <begin position="1"/>
        <end position="129"/>
    </location>
</feature>
<feature type="compositionally biased region" description="Basic and acidic residues" evidence="1">
    <location>
        <begin position="1"/>
        <end position="19"/>
    </location>
</feature>
<gene>
    <name evidence="2" type="ORF">PUN28_000523</name>
</gene>
<dbReference type="AlphaFoldDB" id="A0AAW2GZX9"/>
<dbReference type="EMBL" id="JADYXP020000001">
    <property type="protein sequence ID" value="KAL0132863.1"/>
    <property type="molecule type" value="Genomic_DNA"/>
</dbReference>
<evidence type="ECO:0000313" key="3">
    <source>
        <dbReference type="Proteomes" id="UP001430953"/>
    </source>
</evidence>
<dbReference type="Proteomes" id="UP001430953">
    <property type="component" value="Unassembled WGS sequence"/>
</dbReference>
<organism evidence="2 3">
    <name type="scientific">Cardiocondyla obscurior</name>
    <dbReference type="NCBI Taxonomy" id="286306"/>
    <lineage>
        <taxon>Eukaryota</taxon>
        <taxon>Metazoa</taxon>
        <taxon>Ecdysozoa</taxon>
        <taxon>Arthropoda</taxon>
        <taxon>Hexapoda</taxon>
        <taxon>Insecta</taxon>
        <taxon>Pterygota</taxon>
        <taxon>Neoptera</taxon>
        <taxon>Endopterygota</taxon>
        <taxon>Hymenoptera</taxon>
        <taxon>Apocrita</taxon>
        <taxon>Aculeata</taxon>
        <taxon>Formicoidea</taxon>
        <taxon>Formicidae</taxon>
        <taxon>Myrmicinae</taxon>
        <taxon>Cardiocondyla</taxon>
    </lineage>
</organism>
<reference evidence="2 3" key="1">
    <citation type="submission" date="2023-03" db="EMBL/GenBank/DDBJ databases">
        <title>High recombination rates correlate with genetic variation in Cardiocondyla obscurior ants.</title>
        <authorList>
            <person name="Errbii M."/>
        </authorList>
    </citation>
    <scope>NUCLEOTIDE SEQUENCE [LARGE SCALE GENOMIC DNA]</scope>
    <source>
        <strain evidence="2">Alpha-2009</strain>
        <tissue evidence="2">Whole body</tissue>
    </source>
</reference>
<feature type="compositionally biased region" description="Polar residues" evidence="1">
    <location>
        <begin position="34"/>
        <end position="47"/>
    </location>
</feature>
<name>A0AAW2GZX9_9HYME</name>
<keyword evidence="3" id="KW-1185">Reference proteome</keyword>
<sequence>MEKMNVEVENTKPPARKETAAQQQPCPSCKGAAAQQQRPNESTSQQPRLILSIKRNETGHSSPLQEVEEEEEQTTVEMLKKKIKDLEEKLNRPPRWQRAGQNRRGGRGRGRSRGASKRNESKVQSWYLY</sequence>
<feature type="compositionally biased region" description="Basic and acidic residues" evidence="1">
    <location>
        <begin position="78"/>
        <end position="91"/>
    </location>
</feature>
<accession>A0AAW2GZX9</accession>
<feature type="compositionally biased region" description="Basic residues" evidence="1">
    <location>
        <begin position="104"/>
        <end position="116"/>
    </location>
</feature>
<evidence type="ECO:0000313" key="2">
    <source>
        <dbReference type="EMBL" id="KAL0132863.1"/>
    </source>
</evidence>
<proteinExistence type="predicted"/>
<comment type="caution">
    <text evidence="2">The sequence shown here is derived from an EMBL/GenBank/DDBJ whole genome shotgun (WGS) entry which is preliminary data.</text>
</comment>